<name>A0A2U9QX99_PICKU</name>
<organism evidence="7 8">
    <name type="scientific">Pichia kudriavzevii</name>
    <name type="common">Yeast</name>
    <name type="synonym">Issatchenkia orientalis</name>
    <dbReference type="NCBI Taxonomy" id="4909"/>
    <lineage>
        <taxon>Eukaryota</taxon>
        <taxon>Fungi</taxon>
        <taxon>Dikarya</taxon>
        <taxon>Ascomycota</taxon>
        <taxon>Saccharomycotina</taxon>
        <taxon>Pichiomycetes</taxon>
        <taxon>Pichiales</taxon>
        <taxon>Pichiaceae</taxon>
        <taxon>Pichia</taxon>
    </lineage>
</organism>
<dbReference type="AlphaFoldDB" id="A0A2U9QX99"/>
<dbReference type="Proteomes" id="UP000249293">
    <property type="component" value="Chromosome 1"/>
</dbReference>
<evidence type="ECO:0000256" key="1">
    <source>
        <dbReference type="ARBA" id="ARBA00022723"/>
    </source>
</evidence>
<keyword evidence="3" id="KW-0862">Zinc</keyword>
<evidence type="ECO:0000259" key="6">
    <source>
        <dbReference type="PROSITE" id="PS50089"/>
    </source>
</evidence>
<dbReference type="OrthoDB" id="3980884at2759"/>
<evidence type="ECO:0000313" key="8">
    <source>
        <dbReference type="Proteomes" id="UP000249293"/>
    </source>
</evidence>
<dbReference type="SUPFAM" id="SSF57850">
    <property type="entry name" value="RING/U-box"/>
    <property type="match status" value="1"/>
</dbReference>
<dbReference type="Pfam" id="PF13639">
    <property type="entry name" value="zf-RING_2"/>
    <property type="match status" value="1"/>
</dbReference>
<keyword evidence="5" id="KW-0472">Membrane</keyword>
<accession>A0A2U9QX99</accession>
<feature type="domain" description="RING-type" evidence="6">
    <location>
        <begin position="464"/>
        <end position="507"/>
    </location>
</feature>
<dbReference type="GO" id="GO:0008270">
    <property type="term" value="F:zinc ion binding"/>
    <property type="evidence" value="ECO:0007669"/>
    <property type="project" value="UniProtKB-KW"/>
</dbReference>
<dbReference type="KEGG" id="pkz:C5L36_0A02120"/>
<dbReference type="VEuPathDB" id="FungiDB:C5L36_0A02120"/>
<dbReference type="PANTHER" id="PTHR14155">
    <property type="entry name" value="RING FINGER DOMAIN-CONTAINING"/>
    <property type="match status" value="1"/>
</dbReference>
<evidence type="ECO:0000313" key="7">
    <source>
        <dbReference type="EMBL" id="AWU73607.1"/>
    </source>
</evidence>
<evidence type="ECO:0000256" key="3">
    <source>
        <dbReference type="ARBA" id="ARBA00022833"/>
    </source>
</evidence>
<gene>
    <name evidence="7" type="ORF">C5L36_0A02120</name>
</gene>
<keyword evidence="8" id="KW-1185">Reference proteome</keyword>
<keyword evidence="5" id="KW-1133">Transmembrane helix</keyword>
<evidence type="ECO:0000256" key="5">
    <source>
        <dbReference type="SAM" id="Phobius"/>
    </source>
</evidence>
<keyword evidence="5" id="KW-0812">Transmembrane</keyword>
<dbReference type="InterPro" id="IPR013083">
    <property type="entry name" value="Znf_RING/FYVE/PHD"/>
</dbReference>
<dbReference type="InterPro" id="IPR011016">
    <property type="entry name" value="Znf_RING-CH"/>
</dbReference>
<dbReference type="STRING" id="4909.A0A2U9QX99"/>
<dbReference type="GeneID" id="40381317"/>
<keyword evidence="1" id="KW-0479">Metal-binding</keyword>
<dbReference type="SMART" id="SM00184">
    <property type="entry name" value="RING"/>
    <property type="match status" value="1"/>
</dbReference>
<feature type="transmembrane region" description="Helical" evidence="5">
    <location>
        <begin position="26"/>
        <end position="45"/>
    </location>
</feature>
<dbReference type="EMBL" id="CP028773">
    <property type="protein sequence ID" value="AWU73607.1"/>
    <property type="molecule type" value="Genomic_DNA"/>
</dbReference>
<keyword evidence="2 4" id="KW-0863">Zinc-finger</keyword>
<dbReference type="PROSITE" id="PS50089">
    <property type="entry name" value="ZF_RING_2"/>
    <property type="match status" value="1"/>
</dbReference>
<evidence type="ECO:0000256" key="4">
    <source>
        <dbReference type="PROSITE-ProRule" id="PRU00175"/>
    </source>
</evidence>
<dbReference type="RefSeq" id="XP_029319084.1">
    <property type="nucleotide sequence ID" value="XM_029463224.1"/>
</dbReference>
<dbReference type="PANTHER" id="PTHR14155:SF632">
    <property type="entry name" value="RING-H2 FINGER PROTEIN ATL17-RELATED"/>
    <property type="match status" value="1"/>
</dbReference>
<sequence length="516" mass="59782">MRCSRRYNSLRFVSGYFERPNSVSKVPLSCSFLLFFFFFFFFFFFSTLQRHSMPFCTVVTRPRVPVKKKLLTFLKKVFVKQKIPLGNLPNSASLISLPFRPNTPPLPFHSLDESNDFFHCNPLSINGATSSGNENSLLETDQTTNLLASKEPFLTNEFKAFDIIHSLPYLLVSDITAISIALYYLISGNVRDILGKPYWNYAICSPAWKGFYFSSFQLFQHDNALALMSEDQCSLSNLLVEITCKFYLHKIFHNQLSSNRVMHFLETFRMNPTSTQCVPVLIVGITCLHDPDSKYNNTHSQTQIIFQNSTDNIFEFFNCLVKQIETESYYQLKMNPLTEKLEPYKGPRFQLSPITFTDTSPYRWEMIQLAHVFPNDDPILTNLTQISHTLESYLSNDLNDLTDVYLNLKNLVLESFDYYNPPKLEKYLKPFPWGDIMIVGMDWKTRDLILDPQYILDTDDGEICAICRSDYQEGEISLKLKCNHYFHSDCIGEWIKGSPLQKCPICRKRIAGLPLD</sequence>
<proteinExistence type="predicted"/>
<reference evidence="7 8" key="1">
    <citation type="submission" date="2018-06" db="EMBL/GenBank/DDBJ databases">
        <title>Population genomics shows no distinction between pathogenic Candida krusei and environmental Pichia kudriavzevii: One species, four names.</title>
        <authorList>
            <person name="Douglass A.P."/>
            <person name="Offei B."/>
            <person name="Braun-Galleani S."/>
            <person name="Coughlan A.Y."/>
            <person name="Martos A."/>
            <person name="Ortiz-Merino R.A."/>
            <person name="Byrne K.P."/>
            <person name="Wolfe K.H."/>
        </authorList>
    </citation>
    <scope>NUCLEOTIDE SEQUENCE [LARGE SCALE GENOMIC DNA]</scope>
    <source>
        <strain evidence="7 8">CBS573</strain>
    </source>
</reference>
<dbReference type="SMART" id="SM00744">
    <property type="entry name" value="RINGv"/>
    <property type="match status" value="1"/>
</dbReference>
<dbReference type="InterPro" id="IPR053238">
    <property type="entry name" value="RING-H2_zinc_finger"/>
</dbReference>
<protein>
    <recommendedName>
        <fullName evidence="6">RING-type domain-containing protein</fullName>
    </recommendedName>
</protein>
<dbReference type="InterPro" id="IPR001841">
    <property type="entry name" value="Znf_RING"/>
</dbReference>
<dbReference type="Gene3D" id="3.30.40.10">
    <property type="entry name" value="Zinc/RING finger domain, C3HC4 (zinc finger)"/>
    <property type="match status" value="1"/>
</dbReference>
<evidence type="ECO:0000256" key="2">
    <source>
        <dbReference type="ARBA" id="ARBA00022771"/>
    </source>
</evidence>